<dbReference type="Gene3D" id="1.10.150.20">
    <property type="entry name" value="5' to 3' exonuclease, C-terminal subdomain"/>
    <property type="match status" value="1"/>
</dbReference>
<feature type="compositionally biased region" description="Low complexity" evidence="14">
    <location>
        <begin position="501"/>
        <end position="513"/>
    </location>
</feature>
<dbReference type="CDD" id="cd09857">
    <property type="entry name" value="PIN_EXO1"/>
    <property type="match status" value="1"/>
</dbReference>
<keyword evidence="9 13" id="KW-0267">Excision nuclease</keyword>
<dbReference type="FunFam" id="3.40.50.1010:FF:000002">
    <property type="entry name" value="Exonuclease 1, putative"/>
    <property type="match status" value="1"/>
</dbReference>
<dbReference type="SUPFAM" id="SSF88723">
    <property type="entry name" value="PIN domain-like"/>
    <property type="match status" value="1"/>
</dbReference>
<dbReference type="EMBL" id="CP017557">
    <property type="protein sequence ID" value="AOW05397.1"/>
    <property type="molecule type" value="Genomic_DNA"/>
</dbReference>
<dbReference type="GO" id="GO:0006310">
    <property type="term" value="P:DNA recombination"/>
    <property type="evidence" value="ECO:0007669"/>
    <property type="project" value="TreeGrafter"/>
</dbReference>
<accession>A0A1D8NIE9</accession>
<comment type="subcellular location">
    <subcellularLocation>
        <location evidence="1 13">Nucleus</location>
    </subcellularLocation>
</comment>
<keyword evidence="3 13" id="KW-0540">Nuclease</keyword>
<keyword evidence="12 13" id="KW-0539">Nucleus</keyword>
<dbReference type="GO" id="GO:0005634">
    <property type="term" value="C:nucleus"/>
    <property type="evidence" value="ECO:0007669"/>
    <property type="project" value="UniProtKB-SubCell"/>
</dbReference>
<keyword evidence="6 13" id="KW-0378">Hydrolase</keyword>
<keyword evidence="8 13" id="KW-0460">Magnesium</keyword>
<keyword evidence="4 13" id="KW-0479">Metal-binding</keyword>
<dbReference type="eggNOG" id="KOG2518">
    <property type="taxonomic scope" value="Eukaryota"/>
</dbReference>
<dbReference type="FunFam" id="1.10.150.20:FF:000011">
    <property type="entry name" value="exonuclease 1"/>
    <property type="match status" value="1"/>
</dbReference>
<dbReference type="InterPro" id="IPR044752">
    <property type="entry name" value="PIN-like_EXO1"/>
</dbReference>
<feature type="region of interest" description="Disordered" evidence="14">
    <location>
        <begin position="485"/>
        <end position="534"/>
    </location>
</feature>
<evidence type="ECO:0000256" key="12">
    <source>
        <dbReference type="ARBA" id="ARBA00023242"/>
    </source>
</evidence>
<dbReference type="PANTHER" id="PTHR11081:SF8">
    <property type="entry name" value="EXONUCLEASE 1"/>
    <property type="match status" value="1"/>
</dbReference>
<dbReference type="Gene3D" id="3.40.50.1010">
    <property type="entry name" value="5'-nuclease"/>
    <property type="match status" value="1"/>
</dbReference>
<dbReference type="Pfam" id="PF00752">
    <property type="entry name" value="XPG_N"/>
    <property type="match status" value="1"/>
</dbReference>
<dbReference type="VEuPathDB" id="FungiDB:YALI1_E17065g"/>
<dbReference type="InterPro" id="IPR006085">
    <property type="entry name" value="XPG_DNA_repair_N"/>
</dbReference>
<feature type="domain" description="XPG-I" evidence="15">
    <location>
        <begin position="138"/>
        <end position="208"/>
    </location>
</feature>
<feature type="domain" description="XPG N-terminal" evidence="16">
    <location>
        <begin position="1"/>
        <end position="99"/>
    </location>
</feature>
<proteinExistence type="inferred from homology"/>
<feature type="region of interest" description="Disordered" evidence="14">
    <location>
        <begin position="393"/>
        <end position="424"/>
    </location>
</feature>
<dbReference type="InterPro" id="IPR006086">
    <property type="entry name" value="XPG-I_dom"/>
</dbReference>
<evidence type="ECO:0000256" key="13">
    <source>
        <dbReference type="RuleBase" id="RU910737"/>
    </source>
</evidence>
<dbReference type="InterPro" id="IPR006084">
    <property type="entry name" value="XPG/Rad2"/>
</dbReference>
<keyword evidence="11 13" id="KW-0234">DNA repair</keyword>
<comment type="function">
    <text evidence="13">5'-&gt;3' double-stranded DNA exonuclease which may also possess a cryptic 3'-&gt;5' double-stranded DNA exonuclease activity. Functions in DNA mismatch repair.</text>
</comment>
<comment type="similarity">
    <text evidence="2 13">Belongs to the XPG/RAD2 endonuclease family. EXO1 subfamily.</text>
</comment>
<gene>
    <name evidence="17" type="ORF">YALI1_E17065g</name>
</gene>
<reference evidence="17 18" key="1">
    <citation type="journal article" date="2016" name="PLoS ONE">
        <title>Sequence Assembly of Yarrowia lipolytica Strain W29/CLIB89 Shows Transposable Element Diversity.</title>
        <authorList>
            <person name="Magnan C."/>
            <person name="Yu J."/>
            <person name="Chang I."/>
            <person name="Jahn E."/>
            <person name="Kanomata Y."/>
            <person name="Wu J."/>
            <person name="Zeller M."/>
            <person name="Oakes M."/>
            <person name="Baldi P."/>
            <person name="Sandmeyer S."/>
        </authorList>
    </citation>
    <scope>NUCLEOTIDE SEQUENCE [LARGE SCALE GENOMIC DNA]</scope>
    <source>
        <strain evidence="18">CLIB89(W29)</strain>
    </source>
</reference>
<sequence>MGVSGLLPLLKPIQAAAHISEFKGQRLAVDGFAWLHKAAFGSAEDLALNRPTDRPQQWVMRKVEFLKRCGVDVLIVFDGGALPSKRGTDEKRHALRDQAHKEALALMSRGRRSEAVNLFQKATRITQEMVHQLTELLKSQRIPFVVAPYEADAQLVYLEKAGYATGIISEDSDLVVYGAQMLVTKLDPSGGCVTVDGSRISSCSDLELGSEVPLEYLRYMAILSGCDYCDGVPNVGPKRAARYIRRWQTPEAIIKALRMDGYNSSPDFLERFHAANFTFLYQRVYCPEARRLVHLNEPEDELDEKVDFHIGAEIPQGLARAIATGLVHPRTHKTFPANKTAKPTDLRGFFAPKNEYTGDVKRLPEQLRRKKPVVLVAKPVDLAVRTASAENMLSPTRTKTSPALTSSHFFSIPSSPDQAEKENKPFNFNTMLSSEPDRSDDDIEESSIVFGTPNKDTTLPQTPVTCAKRKSTLFEEFGYNASTPKRRVVTPTGSSGVAKKPTITPTITPSSTPQARPKKSAISPLTVQRVPGSSQSNLMRFAYKAN</sequence>
<evidence type="ECO:0000256" key="5">
    <source>
        <dbReference type="ARBA" id="ARBA00022763"/>
    </source>
</evidence>
<dbReference type="GeneID" id="2911495"/>
<dbReference type="PRINTS" id="PR00853">
    <property type="entry name" value="XPGRADSUPER"/>
</dbReference>
<dbReference type="VEuPathDB" id="FungiDB:YALI0_E14014g"/>
<feature type="compositionally biased region" description="Polar residues" evidence="14">
    <location>
        <begin position="393"/>
        <end position="417"/>
    </location>
</feature>
<evidence type="ECO:0000256" key="14">
    <source>
        <dbReference type="SAM" id="MobiDB-lite"/>
    </source>
</evidence>
<evidence type="ECO:0000256" key="6">
    <source>
        <dbReference type="ARBA" id="ARBA00022801"/>
    </source>
</evidence>
<dbReference type="SMART" id="SM00484">
    <property type="entry name" value="XPGI"/>
    <property type="match status" value="1"/>
</dbReference>
<evidence type="ECO:0000256" key="4">
    <source>
        <dbReference type="ARBA" id="ARBA00022723"/>
    </source>
</evidence>
<dbReference type="AlphaFoldDB" id="A0A1D8NIE9"/>
<dbReference type="InterPro" id="IPR029060">
    <property type="entry name" value="PIN-like_dom_sf"/>
</dbReference>
<organism evidence="17 18">
    <name type="scientific">Yarrowia lipolytica</name>
    <name type="common">Candida lipolytica</name>
    <dbReference type="NCBI Taxonomy" id="4952"/>
    <lineage>
        <taxon>Eukaryota</taxon>
        <taxon>Fungi</taxon>
        <taxon>Dikarya</taxon>
        <taxon>Ascomycota</taxon>
        <taxon>Saccharomycotina</taxon>
        <taxon>Dipodascomycetes</taxon>
        <taxon>Dipodascales</taxon>
        <taxon>Dipodascales incertae sedis</taxon>
        <taxon>Yarrowia</taxon>
    </lineage>
</organism>
<evidence type="ECO:0000313" key="17">
    <source>
        <dbReference type="EMBL" id="AOW05397.1"/>
    </source>
</evidence>
<name>A0A1D8NIE9_YARLL</name>
<dbReference type="EC" id="3.1.-.-" evidence="13"/>
<comment type="cofactor">
    <cofactor evidence="13">
        <name>Mg(2+)</name>
        <dbReference type="ChEBI" id="CHEBI:18420"/>
    </cofactor>
    <text evidence="13">Binds 2 magnesium ions per subunit. They probably participate in the reaction catalyzed by the enzyme. May bind an additional third magnesium ion after substrate binding.</text>
</comment>
<dbReference type="InterPro" id="IPR037315">
    <property type="entry name" value="EXO1_H3TH"/>
</dbReference>
<evidence type="ECO:0000256" key="10">
    <source>
        <dbReference type="ARBA" id="ARBA00023125"/>
    </source>
</evidence>
<evidence type="ECO:0000256" key="8">
    <source>
        <dbReference type="ARBA" id="ARBA00022842"/>
    </source>
</evidence>
<keyword evidence="13" id="KW-0228">DNA excision</keyword>
<dbReference type="SMART" id="SM00279">
    <property type="entry name" value="HhH2"/>
    <property type="match status" value="1"/>
</dbReference>
<evidence type="ECO:0000256" key="7">
    <source>
        <dbReference type="ARBA" id="ARBA00022839"/>
    </source>
</evidence>
<evidence type="ECO:0000256" key="3">
    <source>
        <dbReference type="ARBA" id="ARBA00022722"/>
    </source>
</evidence>
<evidence type="ECO:0000259" key="16">
    <source>
        <dbReference type="SMART" id="SM00485"/>
    </source>
</evidence>
<dbReference type="InterPro" id="IPR008918">
    <property type="entry name" value="HhH2"/>
</dbReference>
<dbReference type="CDD" id="cd09908">
    <property type="entry name" value="H3TH_EXO1"/>
    <property type="match status" value="1"/>
</dbReference>
<evidence type="ECO:0000259" key="15">
    <source>
        <dbReference type="SMART" id="SM00484"/>
    </source>
</evidence>
<keyword evidence="10 13" id="KW-0238">DNA-binding</keyword>
<evidence type="ECO:0000256" key="2">
    <source>
        <dbReference type="ARBA" id="ARBA00010563"/>
    </source>
</evidence>
<dbReference type="PANTHER" id="PTHR11081">
    <property type="entry name" value="FLAP ENDONUCLEASE FAMILY MEMBER"/>
    <property type="match status" value="1"/>
</dbReference>
<dbReference type="KEGG" id="yli:2911495"/>
<dbReference type="RefSeq" id="XP_503925.2">
    <property type="nucleotide sequence ID" value="XM_503925.3"/>
</dbReference>
<keyword evidence="7 13" id="KW-0269">Exonuclease</keyword>
<evidence type="ECO:0000256" key="9">
    <source>
        <dbReference type="ARBA" id="ARBA00022881"/>
    </source>
</evidence>
<dbReference type="SUPFAM" id="SSF47807">
    <property type="entry name" value="5' to 3' exonuclease, C-terminal subdomain"/>
    <property type="match status" value="1"/>
</dbReference>
<keyword evidence="5 13" id="KW-0227">DNA damage</keyword>
<dbReference type="GO" id="GO:0003677">
    <property type="term" value="F:DNA binding"/>
    <property type="evidence" value="ECO:0007669"/>
    <property type="project" value="UniProtKB-UniRule"/>
</dbReference>
<evidence type="ECO:0000256" key="1">
    <source>
        <dbReference type="ARBA" id="ARBA00004123"/>
    </source>
</evidence>
<dbReference type="InterPro" id="IPR036279">
    <property type="entry name" value="5-3_exonuclease_C_sf"/>
</dbReference>
<dbReference type="GO" id="GO:0006298">
    <property type="term" value="P:mismatch repair"/>
    <property type="evidence" value="ECO:0007669"/>
    <property type="project" value="TreeGrafter"/>
</dbReference>
<dbReference type="GO" id="GO:0017108">
    <property type="term" value="F:5'-flap endonuclease activity"/>
    <property type="evidence" value="ECO:0007669"/>
    <property type="project" value="TreeGrafter"/>
</dbReference>
<evidence type="ECO:0000313" key="18">
    <source>
        <dbReference type="Proteomes" id="UP000182444"/>
    </source>
</evidence>
<dbReference type="GO" id="GO:0046872">
    <property type="term" value="F:metal ion binding"/>
    <property type="evidence" value="ECO:0007669"/>
    <property type="project" value="UniProtKB-UniRule"/>
</dbReference>
<dbReference type="GO" id="GO:0035312">
    <property type="term" value="F:5'-3' DNA exonuclease activity"/>
    <property type="evidence" value="ECO:0007669"/>
    <property type="project" value="UniProtKB-UniRule"/>
</dbReference>
<dbReference type="Proteomes" id="UP000182444">
    <property type="component" value="Chromosome 1E"/>
</dbReference>
<feature type="compositionally biased region" description="Polar residues" evidence="14">
    <location>
        <begin position="523"/>
        <end position="534"/>
    </location>
</feature>
<evidence type="ECO:0000256" key="11">
    <source>
        <dbReference type="ARBA" id="ARBA00023204"/>
    </source>
</evidence>
<protein>
    <recommendedName>
        <fullName evidence="13">Exonuclease 1</fullName>
        <ecNumber evidence="13">3.1.-.-</ecNumber>
    </recommendedName>
</protein>
<dbReference type="SMART" id="SM00485">
    <property type="entry name" value="XPGN"/>
    <property type="match status" value="1"/>
</dbReference>
<dbReference type="Pfam" id="PF00867">
    <property type="entry name" value="XPG_I"/>
    <property type="match status" value="1"/>
</dbReference>